<protein>
    <recommendedName>
        <fullName evidence="5">Pentatricopeptide repeat-containing protein</fullName>
    </recommendedName>
</protein>
<keyword evidence="1" id="KW-0677">Repeat</keyword>
<dbReference type="FunFam" id="1.25.40.10:FF:001097">
    <property type="entry name" value="Pentatricopeptide repeat-containing protein At4g22760"/>
    <property type="match status" value="1"/>
</dbReference>
<evidence type="ECO:0000256" key="2">
    <source>
        <dbReference type="PROSITE-ProRule" id="PRU00708"/>
    </source>
</evidence>
<feature type="repeat" description="PPR" evidence="2">
    <location>
        <begin position="137"/>
        <end position="171"/>
    </location>
</feature>
<dbReference type="Pfam" id="PF01535">
    <property type="entry name" value="PPR"/>
    <property type="match status" value="6"/>
</dbReference>
<sequence>MPKLGLCPTTHAISSALRACARTGCKIGGPMIHGQVHRYGFCNCVYVETALVDLYTKLGDMKMASKVFQEMPVKNVVSWNSILSGHLKSGNLAEAHRVFDEIPKKDVISWNAILSGYARTGNVDMASFLFLQMPEKNLASWNAMISGYAECGKMESARSLFDVMPQRNIISWITMISGYSRCGDIVSARELFDQMGEKDHLSFNAIIACYAQNNQPEEALKLFNEMLDGGRNTQPDEMTLASVISACSQLGEPRFGPWIESCINNLGIQMDDHMTTALIDLYAKCGSIDKAQNLFHSLRKKDVVAYSAMILGCGINSKIDDAIMLFKEMIDAQVLPNLATFTGLLSAYSHAGLVEEGFQCFCSIKDHGLVPSTDHYAIMVDLLGRAGRLGEAYELIKSMPMQPHIGVWGALLLACSLHNNVEFGEVAAQHCFEMEPGTSGYYSLLANIYASVGRWDDARRLRSIMEKKKLAKAPGCSWRDFS</sequence>
<dbReference type="PROSITE" id="PS51375">
    <property type="entry name" value="PPR"/>
    <property type="match status" value="5"/>
</dbReference>
<dbReference type="AlphaFoldDB" id="A0AAV5I8X2"/>
<dbReference type="PANTHER" id="PTHR47926:SF545">
    <property type="entry name" value="PENTACOTRIPEPTIDE-REPEAT REGION OF PRORP DOMAIN-CONTAINING PROTEIN"/>
    <property type="match status" value="1"/>
</dbReference>
<dbReference type="Gene3D" id="1.25.40.10">
    <property type="entry name" value="Tetratricopeptide repeat domain"/>
    <property type="match status" value="4"/>
</dbReference>
<name>A0AAV5I8X2_9ROSI</name>
<evidence type="ECO:0000256" key="1">
    <source>
        <dbReference type="ARBA" id="ARBA00022737"/>
    </source>
</evidence>
<gene>
    <name evidence="3" type="ORF">SLEP1_g8804</name>
</gene>
<feature type="repeat" description="PPR" evidence="2">
    <location>
        <begin position="75"/>
        <end position="109"/>
    </location>
</feature>
<reference evidence="3 4" key="1">
    <citation type="journal article" date="2021" name="Commun. Biol.">
        <title>The genome of Shorea leprosula (Dipterocarpaceae) highlights the ecological relevance of drought in aseasonal tropical rainforests.</title>
        <authorList>
            <person name="Ng K.K.S."/>
            <person name="Kobayashi M.J."/>
            <person name="Fawcett J.A."/>
            <person name="Hatakeyama M."/>
            <person name="Paape T."/>
            <person name="Ng C.H."/>
            <person name="Ang C.C."/>
            <person name="Tnah L.H."/>
            <person name="Lee C.T."/>
            <person name="Nishiyama T."/>
            <person name="Sese J."/>
            <person name="O'Brien M.J."/>
            <person name="Copetti D."/>
            <person name="Mohd Noor M.I."/>
            <person name="Ong R.C."/>
            <person name="Putra M."/>
            <person name="Sireger I.Z."/>
            <person name="Indrioko S."/>
            <person name="Kosugi Y."/>
            <person name="Izuno A."/>
            <person name="Isagi Y."/>
            <person name="Lee S.L."/>
            <person name="Shimizu K.K."/>
        </authorList>
    </citation>
    <scope>NUCLEOTIDE SEQUENCE [LARGE SCALE GENOMIC DNA]</scope>
    <source>
        <strain evidence="3">214</strain>
    </source>
</reference>
<feature type="repeat" description="PPR" evidence="2">
    <location>
        <begin position="337"/>
        <end position="371"/>
    </location>
</feature>
<dbReference type="FunFam" id="1.25.40.10:FF:000125">
    <property type="entry name" value="Pentatricopeptide repeat-containing protein"/>
    <property type="match status" value="1"/>
</dbReference>
<dbReference type="GO" id="GO:0003723">
    <property type="term" value="F:RNA binding"/>
    <property type="evidence" value="ECO:0007669"/>
    <property type="project" value="InterPro"/>
</dbReference>
<dbReference type="InterPro" id="IPR011990">
    <property type="entry name" value="TPR-like_helical_dom_sf"/>
</dbReference>
<keyword evidence="4" id="KW-1185">Reference proteome</keyword>
<dbReference type="Pfam" id="PF13041">
    <property type="entry name" value="PPR_2"/>
    <property type="match status" value="2"/>
</dbReference>
<dbReference type="SUPFAM" id="SSF48452">
    <property type="entry name" value="TPR-like"/>
    <property type="match status" value="1"/>
</dbReference>
<evidence type="ECO:0000313" key="4">
    <source>
        <dbReference type="Proteomes" id="UP001054252"/>
    </source>
</evidence>
<dbReference type="Proteomes" id="UP001054252">
    <property type="component" value="Unassembled WGS sequence"/>
</dbReference>
<dbReference type="InterPro" id="IPR002885">
    <property type="entry name" value="PPR_rpt"/>
</dbReference>
<feature type="repeat" description="PPR" evidence="2">
    <location>
        <begin position="199"/>
        <end position="233"/>
    </location>
</feature>
<organism evidence="3 4">
    <name type="scientific">Rubroshorea leprosula</name>
    <dbReference type="NCBI Taxonomy" id="152421"/>
    <lineage>
        <taxon>Eukaryota</taxon>
        <taxon>Viridiplantae</taxon>
        <taxon>Streptophyta</taxon>
        <taxon>Embryophyta</taxon>
        <taxon>Tracheophyta</taxon>
        <taxon>Spermatophyta</taxon>
        <taxon>Magnoliopsida</taxon>
        <taxon>eudicotyledons</taxon>
        <taxon>Gunneridae</taxon>
        <taxon>Pentapetalae</taxon>
        <taxon>rosids</taxon>
        <taxon>malvids</taxon>
        <taxon>Malvales</taxon>
        <taxon>Dipterocarpaceae</taxon>
        <taxon>Rubroshorea</taxon>
    </lineage>
</organism>
<evidence type="ECO:0000313" key="3">
    <source>
        <dbReference type="EMBL" id="GKU95442.1"/>
    </source>
</evidence>
<accession>A0AAV5I8X2</accession>
<dbReference type="GO" id="GO:0048731">
    <property type="term" value="P:system development"/>
    <property type="evidence" value="ECO:0007669"/>
    <property type="project" value="UniProtKB-ARBA"/>
</dbReference>
<dbReference type="NCBIfam" id="TIGR00756">
    <property type="entry name" value="PPR"/>
    <property type="match status" value="7"/>
</dbReference>
<dbReference type="InterPro" id="IPR046960">
    <property type="entry name" value="PPR_At4g14850-like_plant"/>
</dbReference>
<evidence type="ECO:0008006" key="5">
    <source>
        <dbReference type="Google" id="ProtNLM"/>
    </source>
</evidence>
<dbReference type="Pfam" id="PF20431">
    <property type="entry name" value="E_motif"/>
    <property type="match status" value="1"/>
</dbReference>
<comment type="caution">
    <text evidence="3">The sequence shown here is derived from an EMBL/GenBank/DDBJ whole genome shotgun (WGS) entry which is preliminary data.</text>
</comment>
<dbReference type="GO" id="GO:0009451">
    <property type="term" value="P:RNA modification"/>
    <property type="evidence" value="ECO:0007669"/>
    <property type="project" value="InterPro"/>
</dbReference>
<proteinExistence type="predicted"/>
<dbReference type="EMBL" id="BPVZ01000009">
    <property type="protein sequence ID" value="GKU95442.1"/>
    <property type="molecule type" value="Genomic_DNA"/>
</dbReference>
<feature type="repeat" description="PPR" evidence="2">
    <location>
        <begin position="302"/>
        <end position="336"/>
    </location>
</feature>
<dbReference type="InterPro" id="IPR046848">
    <property type="entry name" value="E_motif"/>
</dbReference>
<dbReference type="PANTHER" id="PTHR47926">
    <property type="entry name" value="PENTATRICOPEPTIDE REPEAT-CONTAINING PROTEIN"/>
    <property type="match status" value="1"/>
</dbReference>